<feature type="compositionally biased region" description="Acidic residues" evidence="2">
    <location>
        <begin position="382"/>
        <end position="411"/>
    </location>
</feature>
<evidence type="ECO:0000313" key="3">
    <source>
        <dbReference type="EMBL" id="RPA85263.1"/>
    </source>
</evidence>
<dbReference type="InterPro" id="IPR015943">
    <property type="entry name" value="WD40/YVTN_repeat-like_dom_sf"/>
</dbReference>
<feature type="compositionally biased region" description="Acidic residues" evidence="2">
    <location>
        <begin position="555"/>
        <end position="569"/>
    </location>
</feature>
<feature type="compositionally biased region" description="Acidic residues" evidence="2">
    <location>
        <begin position="452"/>
        <end position="471"/>
    </location>
</feature>
<dbReference type="Gene3D" id="2.130.10.10">
    <property type="entry name" value="YVTN repeat-like/Quinoprotein amine dehydrogenase"/>
    <property type="match status" value="1"/>
</dbReference>
<dbReference type="AlphaFoldDB" id="A0A3N4IGJ0"/>
<reference evidence="3 4" key="1">
    <citation type="journal article" date="2018" name="Nat. Ecol. Evol.">
        <title>Pezizomycetes genomes reveal the molecular basis of ectomycorrhizal truffle lifestyle.</title>
        <authorList>
            <person name="Murat C."/>
            <person name="Payen T."/>
            <person name="Noel B."/>
            <person name="Kuo A."/>
            <person name="Morin E."/>
            <person name="Chen J."/>
            <person name="Kohler A."/>
            <person name="Krizsan K."/>
            <person name="Balestrini R."/>
            <person name="Da Silva C."/>
            <person name="Montanini B."/>
            <person name="Hainaut M."/>
            <person name="Levati E."/>
            <person name="Barry K.W."/>
            <person name="Belfiori B."/>
            <person name="Cichocki N."/>
            <person name="Clum A."/>
            <person name="Dockter R.B."/>
            <person name="Fauchery L."/>
            <person name="Guy J."/>
            <person name="Iotti M."/>
            <person name="Le Tacon F."/>
            <person name="Lindquist E.A."/>
            <person name="Lipzen A."/>
            <person name="Malagnac F."/>
            <person name="Mello A."/>
            <person name="Molinier V."/>
            <person name="Miyauchi S."/>
            <person name="Poulain J."/>
            <person name="Riccioni C."/>
            <person name="Rubini A."/>
            <person name="Sitrit Y."/>
            <person name="Splivallo R."/>
            <person name="Traeger S."/>
            <person name="Wang M."/>
            <person name="Zifcakova L."/>
            <person name="Wipf D."/>
            <person name="Zambonelli A."/>
            <person name="Paolocci F."/>
            <person name="Nowrousian M."/>
            <person name="Ottonello S."/>
            <person name="Baldrian P."/>
            <person name="Spatafora J.W."/>
            <person name="Henrissat B."/>
            <person name="Nagy L.G."/>
            <person name="Aury J.M."/>
            <person name="Wincker P."/>
            <person name="Grigoriev I.V."/>
            <person name="Bonfante P."/>
            <person name="Martin F.M."/>
        </authorList>
    </citation>
    <scope>NUCLEOTIDE SEQUENCE [LARGE SCALE GENOMIC DNA]</scope>
    <source>
        <strain evidence="3 4">RN42</strain>
    </source>
</reference>
<dbReference type="OrthoDB" id="5591786at2759"/>
<dbReference type="Proteomes" id="UP000275078">
    <property type="component" value="Unassembled WGS sequence"/>
</dbReference>
<dbReference type="SMART" id="SM00320">
    <property type="entry name" value="WD40"/>
    <property type="match status" value="2"/>
</dbReference>
<dbReference type="InterPro" id="IPR001680">
    <property type="entry name" value="WD40_rpt"/>
</dbReference>
<protein>
    <submittedName>
        <fullName evidence="3">Uncharacterized protein</fullName>
    </submittedName>
</protein>
<dbReference type="InterPro" id="IPR014839">
    <property type="entry name" value="Crt10"/>
</dbReference>
<proteinExistence type="predicted"/>
<dbReference type="InterPro" id="IPR036322">
    <property type="entry name" value="WD40_repeat_dom_sf"/>
</dbReference>
<evidence type="ECO:0000313" key="4">
    <source>
        <dbReference type="Proteomes" id="UP000275078"/>
    </source>
</evidence>
<dbReference type="PROSITE" id="PS50082">
    <property type="entry name" value="WD_REPEATS_2"/>
    <property type="match status" value="1"/>
</dbReference>
<dbReference type="Pfam" id="PF00400">
    <property type="entry name" value="WD40"/>
    <property type="match status" value="1"/>
</dbReference>
<feature type="region of interest" description="Disordered" evidence="2">
    <location>
        <begin position="446"/>
        <end position="573"/>
    </location>
</feature>
<feature type="compositionally biased region" description="Polar residues" evidence="2">
    <location>
        <begin position="493"/>
        <end position="502"/>
    </location>
</feature>
<organism evidence="3 4">
    <name type="scientific">Ascobolus immersus RN42</name>
    <dbReference type="NCBI Taxonomy" id="1160509"/>
    <lineage>
        <taxon>Eukaryota</taxon>
        <taxon>Fungi</taxon>
        <taxon>Dikarya</taxon>
        <taxon>Ascomycota</taxon>
        <taxon>Pezizomycotina</taxon>
        <taxon>Pezizomycetes</taxon>
        <taxon>Pezizales</taxon>
        <taxon>Ascobolaceae</taxon>
        <taxon>Ascobolus</taxon>
    </lineage>
</organism>
<evidence type="ECO:0000256" key="1">
    <source>
        <dbReference type="PROSITE-ProRule" id="PRU00221"/>
    </source>
</evidence>
<keyword evidence="1" id="KW-0853">WD repeat</keyword>
<dbReference type="STRING" id="1160509.A0A3N4IGJ0"/>
<feature type="region of interest" description="Disordered" evidence="2">
    <location>
        <begin position="376"/>
        <end position="414"/>
    </location>
</feature>
<dbReference type="PROSITE" id="PS50294">
    <property type="entry name" value="WD_REPEATS_REGION"/>
    <property type="match status" value="1"/>
</dbReference>
<feature type="repeat" description="WD" evidence="1">
    <location>
        <begin position="253"/>
        <end position="296"/>
    </location>
</feature>
<accession>A0A3N4IGJ0</accession>
<gene>
    <name evidence="3" type="ORF">BJ508DRAFT_412050</name>
</gene>
<name>A0A3N4IGJ0_ASCIM</name>
<dbReference type="SUPFAM" id="SSF50978">
    <property type="entry name" value="WD40 repeat-like"/>
    <property type="match status" value="1"/>
</dbReference>
<dbReference type="Pfam" id="PF08728">
    <property type="entry name" value="CRT10"/>
    <property type="match status" value="1"/>
</dbReference>
<evidence type="ECO:0000256" key="2">
    <source>
        <dbReference type="SAM" id="MobiDB-lite"/>
    </source>
</evidence>
<sequence length="796" mass="89978">MSPAERPFNKSYSQAILGNHEPEEAQKYKPANISLIRSQKVQLSIIEPLSRHSNNLFQASKKYNLVFLVRVHKINVFEPSFPSQTLPAEPLTVLDPLPDNSSLPLRVGINNIHVGELGTEEVLVSVHENGKVFVWYTRDLSKPVFSASVHRSAWGIATHKESRRVAISANSFQITVFELGLRKHELEFRRDQFGESELDVKPDGYVKPSEAKWDFSEEGQLSWEMPEESEDKEELLRRDDAWKVVFQKQVITLKGHQHNIPSISFLPDPSGRWIASAGIDGTFKIWDIDAETEVANHLVNGTWSWTVLGLSPHDFYETNTMEEALGVRDVSQQYHRASSGRPVYDITTCNRSNFFTQFLDAAQGFLGTMHHSYLHHGPGVGVDEDDEDDDDDDEDDDDDDEGSGWEDDDDHAEYYDMHDDYDIEDLNLEYYLNQHGSDDGYGEIWAGGGNYIEDDDEDYDEESIQDPEEEDFHTGDEDPPPLEPMSGSEASDHTQTYESVSESMPDLVPESDAEPPAMSGENMDLFTDSEQEEYHFDAPPDLISESGDGSQAGGGDEDEEEDDEDDEDFQNPAGWPEMEVVFEDEESQEEYWSDPEGADENGGLMASGNMESVLPNPNHFSLPKPEARYPPTNMTIFAADQRHAYIYNTTPIFGPTVTCNPFIDPHLLGNLFSQNDKINMTAFIPELSLLFAGQKSKGKVAVFRLTRHNKLFAFRLDKVLPSQDDHTLALGSSELAGIAVQPLQGMQISEDSALGREKWRGVELTRKWRLWISYMNGQLLCYDIDEDRGRDDLLFV</sequence>
<dbReference type="EMBL" id="ML119654">
    <property type="protein sequence ID" value="RPA85263.1"/>
    <property type="molecule type" value="Genomic_DNA"/>
</dbReference>
<keyword evidence="4" id="KW-1185">Reference proteome</keyword>